<evidence type="ECO:0000256" key="2">
    <source>
        <dbReference type="ARBA" id="ARBA00009519"/>
    </source>
</evidence>
<comment type="function">
    <text evidence="7">Metal-dependent phosphatase that shows phosphatase activity against several substrates, including fructose-1-phosphate and fructose-6-phosphate. Its preference for fructose-1-phosphate, a strong glycating agent that causes DNA damage rather than a canonical yeast metabolite, suggests a damage-control function in hexose phosphate metabolism.</text>
</comment>
<dbReference type="GO" id="GO:0006974">
    <property type="term" value="P:DNA damage response"/>
    <property type="evidence" value="ECO:0007669"/>
    <property type="project" value="TreeGrafter"/>
</dbReference>
<evidence type="ECO:0000256" key="6">
    <source>
        <dbReference type="ARBA" id="ARBA00048809"/>
    </source>
</evidence>
<dbReference type="GO" id="GO:0103026">
    <property type="term" value="F:fructose-1-phosphatase activity"/>
    <property type="evidence" value="ECO:0007669"/>
    <property type="project" value="RHEA"/>
</dbReference>
<dbReference type="GO" id="GO:0046872">
    <property type="term" value="F:metal ion binding"/>
    <property type="evidence" value="ECO:0007669"/>
    <property type="project" value="UniProtKB-UniRule"/>
</dbReference>
<feature type="domain" description="Damage-control phosphatase ARMT1-like metal-binding" evidence="8">
    <location>
        <begin position="44"/>
        <end position="416"/>
    </location>
</feature>
<evidence type="ECO:0000256" key="3">
    <source>
        <dbReference type="ARBA" id="ARBA00022723"/>
    </source>
</evidence>
<dbReference type="SUPFAM" id="SSF111321">
    <property type="entry name" value="AF1104-like"/>
    <property type="match status" value="1"/>
</dbReference>
<dbReference type="InterPro" id="IPR002791">
    <property type="entry name" value="ARMT1-like_metal-bd"/>
</dbReference>
<comment type="catalytic activity">
    <reaction evidence="6 7">
        <text>beta-D-fructose 6-phosphate = dihydroxyacetone + D-glyceraldehyde 3-phosphate</text>
        <dbReference type="Rhea" id="RHEA:28002"/>
        <dbReference type="ChEBI" id="CHEBI:16016"/>
        <dbReference type="ChEBI" id="CHEBI:57634"/>
        <dbReference type="ChEBI" id="CHEBI:59776"/>
    </reaction>
</comment>
<evidence type="ECO:0000256" key="4">
    <source>
        <dbReference type="ARBA" id="ARBA00022801"/>
    </source>
</evidence>
<proteinExistence type="inferred from homology"/>
<evidence type="ECO:0000259" key="8">
    <source>
        <dbReference type="Pfam" id="PF01937"/>
    </source>
</evidence>
<dbReference type="InterPro" id="IPR039763">
    <property type="entry name" value="ARMT1"/>
</dbReference>
<comment type="domain">
    <text evidence="7">Subfamily III proteins have a conserved RTxK motif about 40-50 residues from the C-terminus; the threonine may be replaced by serine or cysteine.</text>
</comment>
<keyword evidence="3 7" id="KW-0479">Metal-binding</keyword>
<evidence type="ECO:0000256" key="1">
    <source>
        <dbReference type="ARBA" id="ARBA00001326"/>
    </source>
</evidence>
<evidence type="ECO:0000313" key="9">
    <source>
        <dbReference type="EMBL" id="CRZ07803.1"/>
    </source>
</evidence>
<protein>
    <recommendedName>
        <fullName evidence="7">Sugar phosphate phosphatase</fullName>
        <ecNumber evidence="7">3.1.3.-</ecNumber>
    </recommendedName>
</protein>
<dbReference type="GO" id="GO:0097023">
    <property type="term" value="F:fructose 6-phosphate aldolase activity"/>
    <property type="evidence" value="ECO:0007669"/>
    <property type="project" value="RHEA"/>
</dbReference>
<name>A0A0H5R0S2_9EUKA</name>
<evidence type="ECO:0000256" key="7">
    <source>
        <dbReference type="RuleBase" id="RU367030"/>
    </source>
</evidence>
<comment type="catalytic activity">
    <reaction evidence="1 7">
        <text>beta-D-fructose 1-phosphate + H2O = D-fructose + phosphate</text>
        <dbReference type="Rhea" id="RHEA:35603"/>
        <dbReference type="ChEBI" id="CHEBI:15377"/>
        <dbReference type="ChEBI" id="CHEBI:37721"/>
        <dbReference type="ChEBI" id="CHEBI:43474"/>
        <dbReference type="ChEBI" id="CHEBI:138881"/>
    </reaction>
</comment>
<accession>A0A0H5R0S2</accession>
<dbReference type="Gene3D" id="1.20.930.60">
    <property type="match status" value="1"/>
</dbReference>
<keyword evidence="5 7" id="KW-0464">Manganese</keyword>
<comment type="similarity">
    <text evidence="2 7">Belongs to the damage-control phosphatase family. Sugar phosphate phosphatase III subfamily.</text>
</comment>
<dbReference type="InterPro" id="IPR036075">
    <property type="entry name" value="ARMT-1-like_metal-bd_sf"/>
</dbReference>
<sequence length="471" mass="53729">MRKSVMRLRRHNRFSCVTNSAMSPQSPPYPFYCGADPVGFANPTVNQRWPIILSQIAERISSDRNGADTDSQHAVEGIKSILDDIKHERSLQALLPDNIPDWNQWNKAIAQFFPHATFYSASWLFAECYLYRRVYNVLRRSKGYENYDPFLVQKRESLLNSIDTMKDLVSRPVAVISSFHPELLRELFLLSLWGNATDLSMFAGMSSKEMGEMKQGSGESNIIANDLEDVCRYISTCSNVRIDFILDNSGFELFGDLLLADYLHRTGLAGKTVFHCKTIPWFVSDTMPSDFHELLDLLEGSAKLSQHNVNCFETIVSRWRSYISDGSWVVTSHPFWCSFWAYRHLPDLAPGLYSELSSSQLLIFKGDLNYRKLVYDCKFPATTPFQLAIGEKLAQGPPLVALRTNKSDPCVGLKSGLESRLSDMFVDWRWSGKFAVLQYSQGRKQGKDARKVSLTQRVLDVCFQYETWTGN</sequence>
<dbReference type="AlphaFoldDB" id="A0A0H5R0S2"/>
<organism evidence="9">
    <name type="scientific">Spongospora subterranea</name>
    <dbReference type="NCBI Taxonomy" id="70186"/>
    <lineage>
        <taxon>Eukaryota</taxon>
        <taxon>Sar</taxon>
        <taxon>Rhizaria</taxon>
        <taxon>Endomyxa</taxon>
        <taxon>Phytomyxea</taxon>
        <taxon>Plasmodiophorida</taxon>
        <taxon>Plasmodiophoridae</taxon>
        <taxon>Spongospora</taxon>
    </lineage>
</organism>
<keyword evidence="4 7" id="KW-0378">Hydrolase</keyword>
<reference evidence="9" key="1">
    <citation type="submission" date="2015-04" db="EMBL/GenBank/DDBJ databases">
        <title>The genome sequence of the plant pathogenic Rhizarian Plasmodiophora brassicae reveals insights in its biotrophic life cycle and the origin of chitin synthesis.</title>
        <authorList>
            <person name="Schwelm A."/>
            <person name="Fogelqvist J."/>
            <person name="Knaust A."/>
            <person name="Julke S."/>
            <person name="Lilja T."/>
            <person name="Dhandapani V."/>
            <person name="Bonilla-Rosso G."/>
            <person name="Karlsson M."/>
            <person name="Shevchenko A."/>
            <person name="Choi S.R."/>
            <person name="Kim H.G."/>
            <person name="Park J.Y."/>
            <person name="Lim Y.P."/>
            <person name="Ludwig-Muller J."/>
            <person name="Dixelius C."/>
        </authorList>
    </citation>
    <scope>NUCLEOTIDE SEQUENCE</scope>
    <source>
        <tissue evidence="9">Potato root galls</tissue>
    </source>
</reference>
<dbReference type="PANTHER" id="PTHR12260">
    <property type="entry name" value="DAMAGE-CONTROL PHOSPHATASE ARMT1"/>
    <property type="match status" value="1"/>
</dbReference>
<dbReference type="EMBL" id="HACM01007361">
    <property type="protein sequence ID" value="CRZ07803.1"/>
    <property type="molecule type" value="Transcribed_RNA"/>
</dbReference>
<dbReference type="Gene3D" id="3.40.50.10880">
    <property type="entry name" value="Uncharacterised protein PF01937, DUF89, domain 3"/>
    <property type="match status" value="1"/>
</dbReference>
<comment type="cofactor">
    <cofactor evidence="7">
        <name>Mn(2+)</name>
        <dbReference type="ChEBI" id="CHEBI:29035"/>
    </cofactor>
    <cofactor evidence="7">
        <name>Ni(2+)</name>
        <dbReference type="ChEBI" id="CHEBI:49786"/>
    </cofactor>
</comment>
<dbReference type="Pfam" id="PF01937">
    <property type="entry name" value="ARMT1-like_dom"/>
    <property type="match status" value="1"/>
</dbReference>
<evidence type="ECO:0000256" key="5">
    <source>
        <dbReference type="ARBA" id="ARBA00023211"/>
    </source>
</evidence>
<dbReference type="PANTHER" id="PTHR12260:SF6">
    <property type="entry name" value="DAMAGE-CONTROL PHOSPHATASE ARMT1"/>
    <property type="match status" value="1"/>
</dbReference>
<dbReference type="EC" id="3.1.3.-" evidence="7"/>
<dbReference type="GO" id="GO:0005634">
    <property type="term" value="C:nucleus"/>
    <property type="evidence" value="ECO:0007669"/>
    <property type="project" value="TreeGrafter"/>
</dbReference>